<dbReference type="Proteomes" id="UP001310022">
    <property type="component" value="Unassembled WGS sequence"/>
</dbReference>
<proteinExistence type="inferred from homology"/>
<dbReference type="SUPFAM" id="SSF110395">
    <property type="entry name" value="CutC-like"/>
    <property type="match status" value="1"/>
</dbReference>
<comment type="similarity">
    <text evidence="1 2">Belongs to the CutC family.</text>
</comment>
<dbReference type="PANTHER" id="PTHR12598">
    <property type="entry name" value="COPPER HOMEOSTASIS PROTEIN CUTC"/>
    <property type="match status" value="1"/>
</dbReference>
<dbReference type="EMBL" id="BQKE01000002">
    <property type="protein sequence ID" value="GJM63056.1"/>
    <property type="molecule type" value="Genomic_DNA"/>
</dbReference>
<dbReference type="AlphaFoldDB" id="A0AAN5AN64"/>
<protein>
    <recommendedName>
        <fullName evidence="2">PF03932 family protein CutC</fullName>
    </recommendedName>
</protein>
<comment type="caution">
    <text evidence="3">The sequence shown here is derived from an EMBL/GenBank/DDBJ whole genome shotgun (WGS) entry which is preliminary data.</text>
</comment>
<organism evidence="3 4">
    <name type="scientific">Persicobacter diffluens</name>
    <dbReference type="NCBI Taxonomy" id="981"/>
    <lineage>
        <taxon>Bacteria</taxon>
        <taxon>Pseudomonadati</taxon>
        <taxon>Bacteroidota</taxon>
        <taxon>Cytophagia</taxon>
        <taxon>Cytophagales</taxon>
        <taxon>Persicobacteraceae</taxon>
        <taxon>Persicobacter</taxon>
    </lineage>
</organism>
<dbReference type="InterPro" id="IPR036822">
    <property type="entry name" value="CutC-like_dom_sf"/>
</dbReference>
<accession>A0AAN5AN64</accession>
<dbReference type="GO" id="GO:0005737">
    <property type="term" value="C:cytoplasm"/>
    <property type="evidence" value="ECO:0007669"/>
    <property type="project" value="UniProtKB-SubCell"/>
</dbReference>
<dbReference type="GO" id="GO:0005507">
    <property type="term" value="F:copper ion binding"/>
    <property type="evidence" value="ECO:0007669"/>
    <property type="project" value="TreeGrafter"/>
</dbReference>
<reference evidence="3 4" key="1">
    <citation type="submission" date="2021-12" db="EMBL/GenBank/DDBJ databases">
        <title>Genome sequencing of bacteria with rrn-lacking chromosome and rrn-plasmid.</title>
        <authorList>
            <person name="Anda M."/>
            <person name="Iwasaki W."/>
        </authorList>
    </citation>
    <scope>NUCLEOTIDE SEQUENCE [LARGE SCALE GENOMIC DNA]</scope>
    <source>
        <strain evidence="3 4">NBRC 15940</strain>
    </source>
</reference>
<evidence type="ECO:0000256" key="2">
    <source>
        <dbReference type="HAMAP-Rule" id="MF_00795"/>
    </source>
</evidence>
<evidence type="ECO:0000256" key="1">
    <source>
        <dbReference type="ARBA" id="ARBA00007768"/>
    </source>
</evidence>
<dbReference type="RefSeq" id="WP_338238266.1">
    <property type="nucleotide sequence ID" value="NZ_BQKE01000002.1"/>
</dbReference>
<keyword evidence="2" id="KW-0963">Cytoplasm</keyword>
<dbReference type="HAMAP" id="MF_00795">
    <property type="entry name" value="CutC"/>
    <property type="match status" value="1"/>
</dbReference>
<gene>
    <name evidence="2 3" type="primary">cutC</name>
    <name evidence="3" type="ORF">PEDI_36080</name>
</gene>
<dbReference type="Pfam" id="PF03932">
    <property type="entry name" value="CutC"/>
    <property type="match status" value="1"/>
</dbReference>
<comment type="subcellular location">
    <subcellularLocation>
        <location evidence="2">Cytoplasm</location>
    </subcellularLocation>
</comment>
<dbReference type="Gene3D" id="3.20.20.380">
    <property type="entry name" value="Copper homeostasis (CutC) domain"/>
    <property type="match status" value="1"/>
</dbReference>
<sequence length="248" mass="26578">MKKALEICVYSLESAIIAQDNGADRVELCMGQFEGGTTPSYGLIKKVRQALHIGVNVIIRPRGGDFVYSPLEVEVMEEDVRMAKAAGANGIVIGALLPDGSLDHQTCKRLVALAEGMEVTIHRAFDMSANLPETLEQLIAMGFGRVLTSGGFNTAPEGIAVLNQLVQQANGRISIMAGSGVGPQNALELLQAGVNELHLSAMEERPSTMEYQNPHISMGKSGGVPEFSLFRANGQKVADVRKIINDFI</sequence>
<name>A0AAN5AN64_9BACT</name>
<keyword evidence="4" id="KW-1185">Reference proteome</keyword>
<evidence type="ECO:0000313" key="4">
    <source>
        <dbReference type="Proteomes" id="UP001310022"/>
    </source>
</evidence>
<dbReference type="PANTHER" id="PTHR12598:SF0">
    <property type="entry name" value="COPPER HOMEOSTASIS PROTEIN CUTC HOMOLOG"/>
    <property type="match status" value="1"/>
</dbReference>
<dbReference type="FunFam" id="3.20.20.380:FF:000001">
    <property type="entry name" value="Copper homeostasis protein CutC"/>
    <property type="match status" value="1"/>
</dbReference>
<evidence type="ECO:0000313" key="3">
    <source>
        <dbReference type="EMBL" id="GJM63056.1"/>
    </source>
</evidence>
<dbReference type="InterPro" id="IPR005627">
    <property type="entry name" value="CutC-like"/>
</dbReference>
<comment type="caution">
    <text evidence="2">Once thought to be involved in copper homeostasis, experiments in E.coli have shown this is not the case.</text>
</comment>